<comment type="catalytic activity">
    <reaction evidence="1 4 5">
        <text>[protein]-peptidylproline (omega=180) = [protein]-peptidylproline (omega=0)</text>
        <dbReference type="Rhea" id="RHEA:16237"/>
        <dbReference type="Rhea" id="RHEA-COMP:10747"/>
        <dbReference type="Rhea" id="RHEA-COMP:10748"/>
        <dbReference type="ChEBI" id="CHEBI:83833"/>
        <dbReference type="ChEBI" id="CHEBI:83834"/>
        <dbReference type="EC" id="5.2.1.8"/>
    </reaction>
</comment>
<gene>
    <name evidence="9" type="primary">Fkbp39</name>
</gene>
<dbReference type="FunFam" id="3.10.50.40:FF:000006">
    <property type="entry name" value="Peptidyl-prolyl cis-trans isomerase"/>
    <property type="match status" value="1"/>
</dbReference>
<evidence type="ECO:0000313" key="8">
    <source>
        <dbReference type="Proteomes" id="UP001652661"/>
    </source>
</evidence>
<keyword evidence="8" id="KW-1185">Reference proteome</keyword>
<dbReference type="Gene3D" id="3.10.50.40">
    <property type="match status" value="1"/>
</dbReference>
<organism evidence="8 9">
    <name type="scientific">Drosophila kikkawai</name>
    <name type="common">Fruit fly</name>
    <dbReference type="NCBI Taxonomy" id="30033"/>
    <lineage>
        <taxon>Eukaryota</taxon>
        <taxon>Metazoa</taxon>
        <taxon>Ecdysozoa</taxon>
        <taxon>Arthropoda</taxon>
        <taxon>Hexapoda</taxon>
        <taxon>Insecta</taxon>
        <taxon>Pterygota</taxon>
        <taxon>Neoptera</taxon>
        <taxon>Endopterygota</taxon>
        <taxon>Diptera</taxon>
        <taxon>Brachycera</taxon>
        <taxon>Muscomorpha</taxon>
        <taxon>Ephydroidea</taxon>
        <taxon>Drosophilidae</taxon>
        <taxon>Drosophila</taxon>
        <taxon>Sophophora</taxon>
    </lineage>
</organism>
<accession>A0A6P4ISJ7</accession>
<evidence type="ECO:0000256" key="4">
    <source>
        <dbReference type="PIRNR" id="PIRNR001473"/>
    </source>
</evidence>
<dbReference type="InterPro" id="IPR046357">
    <property type="entry name" value="PPIase_dom_sf"/>
</dbReference>
<feature type="compositionally biased region" description="Basic and acidic residues" evidence="6">
    <location>
        <begin position="229"/>
        <end position="244"/>
    </location>
</feature>
<keyword evidence="2 4" id="KW-0697">Rotamase</keyword>
<feature type="compositionally biased region" description="Acidic residues" evidence="6">
    <location>
        <begin position="160"/>
        <end position="188"/>
    </location>
</feature>
<dbReference type="PANTHER" id="PTHR43811">
    <property type="entry name" value="FKBP-TYPE PEPTIDYL-PROLYL CIS-TRANS ISOMERASE FKPA"/>
    <property type="match status" value="1"/>
</dbReference>
<evidence type="ECO:0000313" key="9">
    <source>
        <dbReference type="RefSeq" id="XP_017031490.1"/>
    </source>
</evidence>
<dbReference type="AlphaFoldDB" id="A0A6P4ISJ7"/>
<dbReference type="OMA" id="CPPHMAY"/>
<reference evidence="9" key="1">
    <citation type="submission" date="2025-08" db="UniProtKB">
        <authorList>
            <consortium name="RefSeq"/>
        </authorList>
    </citation>
    <scope>IDENTIFICATION</scope>
    <source>
        <strain evidence="9">14028-0561.14</strain>
        <tissue evidence="9">Whole fly</tissue>
    </source>
</reference>
<dbReference type="PROSITE" id="PS50059">
    <property type="entry name" value="FKBP_PPIASE"/>
    <property type="match status" value="1"/>
</dbReference>
<feature type="domain" description="PPIase FKBP-type" evidence="7">
    <location>
        <begin position="274"/>
        <end position="362"/>
    </location>
</feature>
<comment type="similarity">
    <text evidence="4">Belongs to the FKBP-type PPIase family.</text>
</comment>
<dbReference type="Proteomes" id="UP001652661">
    <property type="component" value="Chromosome 3R"/>
</dbReference>
<sequence length="362" mass="40020">MSMFWGLHMKPRRKYSQTIVKSFHISGVAIDEGESAKLYVTNETEKFIVATVSKAIPQAPLDLNFSKGDQITFNTEGDATVSLLGYLHDIDSDDEDDEDYTIENLLKDTAKQNKNGKKAGAQAEDEEDEDEDDEDEDGEEEEEDDDDSRLIQEYESFLENGDEDDDDDDDEDEDESAEEEDSDDEEEVEQPKAKVAKLSPEANAKKGAKEQNGVAKKEKESKTPQNQKTKAEAKKEQPKAKEQTSKQQLGERTITGGVKIVDVFPGKGEEAKPGKRVSVYYIGRLQSNNKTFDSLLKGKGFKFALGGGEVIKGWDVGVAGMKVGGKRRITCPPHMAYGGRGSPPTIPPNSTLVFEVELKAVH</sequence>
<dbReference type="RefSeq" id="XP_017031490.1">
    <property type="nucleotide sequence ID" value="XM_017176001.2"/>
</dbReference>
<dbReference type="PIRSF" id="PIRSF001473">
    <property type="entry name" value="FK506-bp_FPR3"/>
    <property type="match status" value="1"/>
</dbReference>
<evidence type="ECO:0000256" key="3">
    <source>
        <dbReference type="ARBA" id="ARBA00023235"/>
    </source>
</evidence>
<evidence type="ECO:0000256" key="6">
    <source>
        <dbReference type="SAM" id="MobiDB-lite"/>
    </source>
</evidence>
<dbReference type="SUPFAM" id="SSF54534">
    <property type="entry name" value="FKBP-like"/>
    <property type="match status" value="1"/>
</dbReference>
<keyword evidence="3 4" id="KW-0413">Isomerase</keyword>
<evidence type="ECO:0000259" key="7">
    <source>
        <dbReference type="PROSITE" id="PS50059"/>
    </source>
</evidence>
<dbReference type="GO" id="GO:0003755">
    <property type="term" value="F:peptidyl-prolyl cis-trans isomerase activity"/>
    <property type="evidence" value="ECO:0007669"/>
    <property type="project" value="UniProtKB-KW"/>
</dbReference>
<evidence type="ECO:0000256" key="1">
    <source>
        <dbReference type="ARBA" id="ARBA00000971"/>
    </source>
</evidence>
<evidence type="ECO:0000256" key="5">
    <source>
        <dbReference type="PROSITE-ProRule" id="PRU00277"/>
    </source>
</evidence>
<dbReference type="InterPro" id="IPR001179">
    <property type="entry name" value="PPIase_FKBP_dom"/>
</dbReference>
<dbReference type="EC" id="5.2.1.8" evidence="4"/>
<feature type="compositionally biased region" description="Acidic residues" evidence="6">
    <location>
        <begin position="123"/>
        <end position="147"/>
    </location>
</feature>
<dbReference type="Pfam" id="PF00254">
    <property type="entry name" value="FKBP_C"/>
    <property type="match status" value="1"/>
</dbReference>
<dbReference type="GO" id="GO:0000785">
    <property type="term" value="C:chromatin"/>
    <property type="evidence" value="ECO:0007669"/>
    <property type="project" value="TreeGrafter"/>
</dbReference>
<protein>
    <recommendedName>
        <fullName evidence="4">FK506-binding protein</fullName>
        <ecNumber evidence="4">5.2.1.8</ecNumber>
    </recommendedName>
</protein>
<feature type="compositionally biased region" description="Basic and acidic residues" evidence="6">
    <location>
        <begin position="203"/>
        <end position="222"/>
    </location>
</feature>
<dbReference type="Gene3D" id="2.60.120.340">
    <property type="entry name" value="Nucleoplasmin core domain"/>
    <property type="match status" value="1"/>
</dbReference>
<dbReference type="Pfam" id="PF17800">
    <property type="entry name" value="NPL"/>
    <property type="match status" value="1"/>
</dbReference>
<proteinExistence type="inferred from homology"/>
<dbReference type="GO" id="GO:0005730">
    <property type="term" value="C:nucleolus"/>
    <property type="evidence" value="ECO:0007669"/>
    <property type="project" value="TreeGrafter"/>
</dbReference>
<evidence type="ECO:0000256" key="2">
    <source>
        <dbReference type="ARBA" id="ARBA00023110"/>
    </source>
</evidence>
<dbReference type="OrthoDB" id="1902587at2759"/>
<feature type="region of interest" description="Disordered" evidence="6">
    <location>
        <begin position="112"/>
        <end position="253"/>
    </location>
</feature>
<dbReference type="InterPro" id="IPR023566">
    <property type="entry name" value="PPIase_Fpr3/Fpr4-like"/>
</dbReference>
<dbReference type="PANTHER" id="PTHR43811:SF19">
    <property type="entry name" value="39 KDA FK506-BINDING NUCLEAR PROTEIN"/>
    <property type="match status" value="1"/>
</dbReference>
<name>A0A6P4ISJ7_DROKI</name>
<dbReference type="InterPro" id="IPR041232">
    <property type="entry name" value="NPL"/>
</dbReference>